<keyword evidence="3 11" id="KW-0813">Transport</keyword>
<name>A0ABP0GTX4_CLALP</name>
<comment type="caution">
    <text evidence="13">The sequence shown here is derived from an EMBL/GenBank/DDBJ whole genome shotgun (WGS) entry which is preliminary data.</text>
</comment>
<feature type="compositionally biased region" description="Polar residues" evidence="12">
    <location>
        <begin position="55"/>
        <end position="68"/>
    </location>
</feature>
<protein>
    <recommendedName>
        <fullName evidence="15">Solute carrier family 25 member 46</fullName>
    </recommendedName>
</protein>
<dbReference type="Gene3D" id="1.50.40.10">
    <property type="entry name" value="Mitochondrial carrier domain"/>
    <property type="match status" value="2"/>
</dbReference>
<evidence type="ECO:0000256" key="1">
    <source>
        <dbReference type="ARBA" id="ARBA00004374"/>
    </source>
</evidence>
<dbReference type="PROSITE" id="PS50920">
    <property type="entry name" value="SOLCAR"/>
    <property type="match status" value="1"/>
</dbReference>
<sequence length="463" mass="51341">MEKPKKKKISNAPNYNRLHGAPHGSTLKSSVSSPAFPLSRHHVHFEENIGENGPNGVTASSSTSSGQEPFSGFDEQDSELQCVMRDYGLEAFRNIPATNTSSLPKSSDHNSEHNQRLASTGISLCGGVTSLLISYPCIVLRRQCQVNHVGRKYHLTPFTIFSVALNLQRAQGVTCLWKGVGSSILLMGFTTATECGISELSSGKCSRDITLNSTFSSFCYHLALKGVTSLLMTPFYLAHLEESVQSDMVSETPSILSYISCALSRLFGHTQSPRILPLYRLVLPNALHFLLRYILSFVLRQMILSIIRWNARRRHEERLKRLQPSSSVFQKNSEHMPSRIPASPLAVEDVSSKLLSNVHYPDIFASFVAELITDVVLYPIETVCNRINIQGTRTIIDNTDTGRGFLPVSSKYEGFWDCMSVSITTEGILGLYRGFGALILQHSMKYAIVRTAKFTLELISGNI</sequence>
<feature type="repeat" description="Solcar" evidence="10">
    <location>
        <begin position="357"/>
        <end position="459"/>
    </location>
</feature>
<keyword evidence="9 10" id="KW-0472">Membrane</keyword>
<feature type="region of interest" description="Disordered" evidence="12">
    <location>
        <begin position="47"/>
        <end position="73"/>
    </location>
</feature>
<feature type="region of interest" description="Disordered" evidence="12">
    <location>
        <begin position="1"/>
        <end position="35"/>
    </location>
</feature>
<evidence type="ECO:0000256" key="10">
    <source>
        <dbReference type="PROSITE-ProRule" id="PRU00282"/>
    </source>
</evidence>
<evidence type="ECO:0000256" key="2">
    <source>
        <dbReference type="ARBA" id="ARBA00006375"/>
    </source>
</evidence>
<evidence type="ECO:0000256" key="11">
    <source>
        <dbReference type="RuleBase" id="RU000488"/>
    </source>
</evidence>
<evidence type="ECO:0008006" key="15">
    <source>
        <dbReference type="Google" id="ProtNLM"/>
    </source>
</evidence>
<evidence type="ECO:0000256" key="7">
    <source>
        <dbReference type="ARBA" id="ARBA00022989"/>
    </source>
</evidence>
<accession>A0ABP0GTX4</accession>
<evidence type="ECO:0000256" key="8">
    <source>
        <dbReference type="ARBA" id="ARBA00023128"/>
    </source>
</evidence>
<reference evidence="13 14" key="1">
    <citation type="submission" date="2024-02" db="EMBL/GenBank/DDBJ databases">
        <authorList>
            <person name="Daric V."/>
            <person name="Darras S."/>
        </authorList>
    </citation>
    <scope>NUCLEOTIDE SEQUENCE [LARGE SCALE GENOMIC DNA]</scope>
</reference>
<keyword evidence="14" id="KW-1185">Reference proteome</keyword>
<keyword evidence="4 10" id="KW-0812">Transmembrane</keyword>
<evidence type="ECO:0000313" key="14">
    <source>
        <dbReference type="Proteomes" id="UP001642483"/>
    </source>
</evidence>
<dbReference type="Pfam" id="PF00153">
    <property type="entry name" value="Mito_carr"/>
    <property type="match status" value="2"/>
</dbReference>
<evidence type="ECO:0000256" key="6">
    <source>
        <dbReference type="ARBA" id="ARBA00022787"/>
    </source>
</evidence>
<proteinExistence type="inferred from homology"/>
<dbReference type="SUPFAM" id="SSF103506">
    <property type="entry name" value="Mitochondrial carrier"/>
    <property type="match status" value="1"/>
</dbReference>
<keyword evidence="5" id="KW-0677">Repeat</keyword>
<dbReference type="InterPro" id="IPR039158">
    <property type="entry name" value="SLC25A46"/>
</dbReference>
<dbReference type="InterPro" id="IPR023395">
    <property type="entry name" value="MCP_dom_sf"/>
</dbReference>
<evidence type="ECO:0000256" key="3">
    <source>
        <dbReference type="ARBA" id="ARBA00022448"/>
    </source>
</evidence>
<dbReference type="PANTHER" id="PTHR21252">
    <property type="entry name" value="TB1 PROTEIN-RELATED"/>
    <property type="match status" value="1"/>
</dbReference>
<dbReference type="InterPro" id="IPR018108">
    <property type="entry name" value="MCP_transmembrane"/>
</dbReference>
<dbReference type="PANTHER" id="PTHR21252:SF2">
    <property type="entry name" value="MITOCHONDRIAL OUTER MEMBRANE PROTEIN SLC25A46"/>
    <property type="match status" value="1"/>
</dbReference>
<evidence type="ECO:0000256" key="4">
    <source>
        <dbReference type="ARBA" id="ARBA00022692"/>
    </source>
</evidence>
<organism evidence="13 14">
    <name type="scientific">Clavelina lepadiformis</name>
    <name type="common">Light-bulb sea squirt</name>
    <name type="synonym">Ascidia lepadiformis</name>
    <dbReference type="NCBI Taxonomy" id="159417"/>
    <lineage>
        <taxon>Eukaryota</taxon>
        <taxon>Metazoa</taxon>
        <taxon>Chordata</taxon>
        <taxon>Tunicata</taxon>
        <taxon>Ascidiacea</taxon>
        <taxon>Aplousobranchia</taxon>
        <taxon>Clavelinidae</taxon>
        <taxon>Clavelina</taxon>
    </lineage>
</organism>
<evidence type="ECO:0000256" key="12">
    <source>
        <dbReference type="SAM" id="MobiDB-lite"/>
    </source>
</evidence>
<dbReference type="Proteomes" id="UP001642483">
    <property type="component" value="Unassembled WGS sequence"/>
</dbReference>
<dbReference type="EMBL" id="CAWYQH010000141">
    <property type="protein sequence ID" value="CAK8695117.1"/>
    <property type="molecule type" value="Genomic_DNA"/>
</dbReference>
<gene>
    <name evidence="13" type="ORF">CVLEPA_LOCUS28403</name>
</gene>
<keyword evidence="6" id="KW-1000">Mitochondrion outer membrane</keyword>
<keyword evidence="7" id="KW-1133">Transmembrane helix</keyword>
<evidence type="ECO:0000313" key="13">
    <source>
        <dbReference type="EMBL" id="CAK8695117.1"/>
    </source>
</evidence>
<comment type="subcellular location">
    <subcellularLocation>
        <location evidence="1">Mitochondrion outer membrane</location>
        <topology evidence="1">Multi-pass membrane protein</topology>
    </subcellularLocation>
</comment>
<evidence type="ECO:0000256" key="5">
    <source>
        <dbReference type="ARBA" id="ARBA00022737"/>
    </source>
</evidence>
<evidence type="ECO:0000256" key="9">
    <source>
        <dbReference type="ARBA" id="ARBA00023136"/>
    </source>
</evidence>
<keyword evidence="8" id="KW-0496">Mitochondrion</keyword>
<comment type="similarity">
    <text evidence="2 11">Belongs to the mitochondrial carrier (TC 2.A.29) family.</text>
</comment>